<dbReference type="FunFam" id="3.30.300.30:FF:000002">
    <property type="entry name" value="Long-chain fatty acid transport protein 1"/>
    <property type="match status" value="1"/>
</dbReference>
<reference evidence="6 7" key="1">
    <citation type="submission" date="2014-11" db="EMBL/GenBank/DDBJ databases">
        <title>Genome sequence of Pseudomonas tuomuerensis JCM 14085.</title>
        <authorList>
            <person name="Shin S.-K."/>
            <person name="Yi H."/>
        </authorList>
    </citation>
    <scope>NUCLEOTIDE SEQUENCE [LARGE SCALE GENOMIC DNA]</scope>
    <source>
        <strain evidence="6 7">JCM 14085</strain>
    </source>
</reference>
<keyword evidence="7" id="KW-1185">Reference proteome</keyword>
<keyword evidence="3" id="KW-0547">Nucleotide-binding</keyword>
<keyword evidence="2" id="KW-0436">Ligase</keyword>
<dbReference type="InterPro" id="IPR000873">
    <property type="entry name" value="AMP-dep_synth/lig_dom"/>
</dbReference>
<keyword evidence="4" id="KW-0067">ATP-binding</keyword>
<dbReference type="GO" id="GO:0044539">
    <property type="term" value="P:long-chain fatty acid import into cell"/>
    <property type="evidence" value="ECO:0007669"/>
    <property type="project" value="TreeGrafter"/>
</dbReference>
<sequence>MSTTGIANKQEQHLQSAVVPREQTQQILNRRAAAAGAIKPKDLYTLADRLETQAASFGQRDFLIYKGRRYSYAEVDARACVFAHALRNKGLQRGDVCALAMENRPEFFFAWFGMAKLGVVAAFINHHAAGAPLLHALQSTAAKAVVVGEECLQPFADTPETARYPLLLVRDEETPAAEPLLRLTDRDFADAVAGPGVSAVDPAWRAGIRAEETMLLIFTSGTTGLPKAARYSHMRWLSSGDVMQVTLDATPDDVFYCCLPLYHGAAATSVTSTALKAGASIVVRRKFSASEFWVDVRSYQVSIFQYIGEICRYLLNRPPQPDERRHSLRCMLGAGLTPETWQRWIERFGNLPVFEGWGSTEANCAIINLDNRLGSCGRVPYWEKTNVRLIRYDSENQCHPRDEQGFCIPCQPGEVGEAVAFIVDHPEIGAGRFEGYTCPKATESKILRGVFQKGDAWWSSGDLLRYDEEGYCYFVDRIGDTFRWKSENVSTQEVADALGDFPGLELINVYGVKVPGHEGRAGMAALLMQPGQAFDPAAFYQLTSSRVPRYAAPVFVRVCASADMTSTFKLRKVDLQRQGYDPRQFDDPLFIRDEASASYQPYSPEVLAANGLAPFASESC</sequence>
<evidence type="ECO:0000256" key="3">
    <source>
        <dbReference type="ARBA" id="ARBA00022741"/>
    </source>
</evidence>
<dbReference type="InterPro" id="IPR045851">
    <property type="entry name" value="AMP-bd_C_sf"/>
</dbReference>
<comment type="similarity">
    <text evidence="1">Belongs to the ATP-dependent AMP-binding enzyme family.</text>
</comment>
<evidence type="ECO:0000256" key="4">
    <source>
        <dbReference type="ARBA" id="ARBA00022840"/>
    </source>
</evidence>
<organism evidence="6 7">
    <name type="scientific">Pseudomonas flexibilis</name>
    <dbReference type="NCBI Taxonomy" id="706570"/>
    <lineage>
        <taxon>Bacteria</taxon>
        <taxon>Pseudomonadati</taxon>
        <taxon>Pseudomonadota</taxon>
        <taxon>Gammaproteobacteria</taxon>
        <taxon>Pseudomonadales</taxon>
        <taxon>Pseudomonadaceae</taxon>
        <taxon>Pseudomonas</taxon>
    </lineage>
</organism>
<dbReference type="PROSITE" id="PS00455">
    <property type="entry name" value="AMP_BINDING"/>
    <property type="match status" value="1"/>
</dbReference>
<evidence type="ECO:0000313" key="7">
    <source>
        <dbReference type="Proteomes" id="UP000030980"/>
    </source>
</evidence>
<dbReference type="STRING" id="706570.PT85_13505"/>
<dbReference type="SUPFAM" id="SSF56801">
    <property type="entry name" value="Acetyl-CoA synthetase-like"/>
    <property type="match status" value="1"/>
</dbReference>
<comment type="caution">
    <text evidence="6">The sequence shown here is derived from an EMBL/GenBank/DDBJ whole genome shotgun (WGS) entry which is preliminary data.</text>
</comment>
<protein>
    <submittedName>
        <fullName evidence="6">Long-chain acyl-CoA synthetase</fullName>
    </submittedName>
</protein>
<dbReference type="InterPro" id="IPR020845">
    <property type="entry name" value="AMP-binding_CS"/>
</dbReference>
<dbReference type="RefSeq" id="WP_039606916.1">
    <property type="nucleotide sequence ID" value="NZ_FMUP01000003.1"/>
</dbReference>
<dbReference type="Proteomes" id="UP000030980">
    <property type="component" value="Unassembled WGS sequence"/>
</dbReference>
<feature type="domain" description="AMP-dependent synthetase/ligase" evidence="5">
    <location>
        <begin position="50"/>
        <end position="405"/>
    </location>
</feature>
<dbReference type="NCBIfam" id="NF006134">
    <property type="entry name" value="PRK08279.1"/>
    <property type="match status" value="1"/>
</dbReference>
<dbReference type="PANTHER" id="PTHR43107">
    <property type="entry name" value="LONG-CHAIN FATTY ACID TRANSPORT PROTEIN"/>
    <property type="match status" value="1"/>
</dbReference>
<dbReference type="AlphaFoldDB" id="A0A0B3BNN1"/>
<evidence type="ECO:0000259" key="5">
    <source>
        <dbReference type="Pfam" id="PF00501"/>
    </source>
</evidence>
<dbReference type="GO" id="GO:0005886">
    <property type="term" value="C:plasma membrane"/>
    <property type="evidence" value="ECO:0007669"/>
    <property type="project" value="TreeGrafter"/>
</dbReference>
<gene>
    <name evidence="6" type="ORF">PT85_13505</name>
</gene>
<dbReference type="Gene3D" id="3.40.50.12780">
    <property type="entry name" value="N-terminal domain of ligase-like"/>
    <property type="match status" value="1"/>
</dbReference>
<dbReference type="GO" id="GO:0005524">
    <property type="term" value="F:ATP binding"/>
    <property type="evidence" value="ECO:0007669"/>
    <property type="project" value="UniProtKB-KW"/>
</dbReference>
<evidence type="ECO:0000313" key="6">
    <source>
        <dbReference type="EMBL" id="KHO64240.1"/>
    </source>
</evidence>
<name>A0A0B3BNN1_9PSED</name>
<dbReference type="PANTHER" id="PTHR43107:SF15">
    <property type="entry name" value="FATTY ACID TRANSPORT PROTEIN 3, ISOFORM A"/>
    <property type="match status" value="1"/>
</dbReference>
<dbReference type="Gene3D" id="3.30.300.30">
    <property type="match status" value="1"/>
</dbReference>
<dbReference type="OrthoDB" id="9803968at2"/>
<dbReference type="GO" id="GO:0005324">
    <property type="term" value="F:long-chain fatty acid transmembrane transporter activity"/>
    <property type="evidence" value="ECO:0007669"/>
    <property type="project" value="TreeGrafter"/>
</dbReference>
<dbReference type="GO" id="GO:0004467">
    <property type="term" value="F:long-chain fatty acid-CoA ligase activity"/>
    <property type="evidence" value="ECO:0007669"/>
    <property type="project" value="TreeGrafter"/>
</dbReference>
<accession>A0A0B3BNN1</accession>
<evidence type="ECO:0000256" key="2">
    <source>
        <dbReference type="ARBA" id="ARBA00022598"/>
    </source>
</evidence>
<proteinExistence type="inferred from homology"/>
<dbReference type="Pfam" id="PF00501">
    <property type="entry name" value="AMP-binding"/>
    <property type="match status" value="1"/>
</dbReference>
<dbReference type="InterPro" id="IPR042099">
    <property type="entry name" value="ANL_N_sf"/>
</dbReference>
<evidence type="ECO:0000256" key="1">
    <source>
        <dbReference type="ARBA" id="ARBA00006432"/>
    </source>
</evidence>
<dbReference type="EMBL" id="JTAK01000005">
    <property type="protein sequence ID" value="KHO64240.1"/>
    <property type="molecule type" value="Genomic_DNA"/>
</dbReference>